<keyword evidence="3" id="KW-0804">Transcription</keyword>
<evidence type="ECO:0000256" key="5">
    <source>
        <dbReference type="SAM" id="Coils"/>
    </source>
</evidence>
<dbReference type="InterPro" id="IPR009057">
    <property type="entry name" value="Homeodomain-like_sf"/>
</dbReference>
<keyword evidence="5" id="KW-0175">Coiled coil</keyword>
<accession>A0A939IH94</accession>
<organism evidence="7 8">
    <name type="scientific">Parahaliea mediterranea</name>
    <dbReference type="NCBI Taxonomy" id="651086"/>
    <lineage>
        <taxon>Bacteria</taxon>
        <taxon>Pseudomonadati</taxon>
        <taxon>Pseudomonadota</taxon>
        <taxon>Gammaproteobacteria</taxon>
        <taxon>Cellvibrionales</taxon>
        <taxon>Halieaceae</taxon>
        <taxon>Parahaliea</taxon>
    </lineage>
</organism>
<feature type="DNA-binding region" description="H-T-H motif" evidence="4">
    <location>
        <begin position="39"/>
        <end position="58"/>
    </location>
</feature>
<dbReference type="PANTHER" id="PTHR30055:SF234">
    <property type="entry name" value="HTH-TYPE TRANSCRIPTIONAL REGULATOR BETI"/>
    <property type="match status" value="1"/>
</dbReference>
<evidence type="ECO:0000256" key="2">
    <source>
        <dbReference type="ARBA" id="ARBA00023125"/>
    </source>
</evidence>
<feature type="coiled-coil region" evidence="5">
    <location>
        <begin position="8"/>
        <end position="35"/>
    </location>
</feature>
<evidence type="ECO:0000313" key="8">
    <source>
        <dbReference type="Proteomes" id="UP000664303"/>
    </source>
</evidence>
<dbReference type="GO" id="GO:0000976">
    <property type="term" value="F:transcription cis-regulatory region binding"/>
    <property type="evidence" value="ECO:0007669"/>
    <property type="project" value="TreeGrafter"/>
</dbReference>
<dbReference type="InterPro" id="IPR050109">
    <property type="entry name" value="HTH-type_TetR-like_transc_reg"/>
</dbReference>
<dbReference type="PROSITE" id="PS50977">
    <property type="entry name" value="HTH_TETR_2"/>
    <property type="match status" value="1"/>
</dbReference>
<dbReference type="PANTHER" id="PTHR30055">
    <property type="entry name" value="HTH-TYPE TRANSCRIPTIONAL REGULATOR RUTR"/>
    <property type="match status" value="1"/>
</dbReference>
<keyword evidence="2 4" id="KW-0238">DNA-binding</keyword>
<comment type="caution">
    <text evidence="7">The sequence shown here is derived from an EMBL/GenBank/DDBJ whole genome shotgun (WGS) entry which is preliminary data.</text>
</comment>
<dbReference type="RefSeq" id="WP_206558547.1">
    <property type="nucleotide sequence ID" value="NZ_JAFKCZ010000001.1"/>
</dbReference>
<gene>
    <name evidence="7" type="ORF">JYP50_00785</name>
</gene>
<dbReference type="SUPFAM" id="SSF46689">
    <property type="entry name" value="Homeodomain-like"/>
    <property type="match status" value="1"/>
</dbReference>
<dbReference type="GO" id="GO:0003700">
    <property type="term" value="F:DNA-binding transcription factor activity"/>
    <property type="evidence" value="ECO:0007669"/>
    <property type="project" value="TreeGrafter"/>
</dbReference>
<dbReference type="Gene3D" id="1.10.357.10">
    <property type="entry name" value="Tetracycline Repressor, domain 2"/>
    <property type="match status" value="1"/>
</dbReference>
<protein>
    <submittedName>
        <fullName evidence="7">TetR/AcrR family transcriptional regulator</fullName>
    </submittedName>
</protein>
<evidence type="ECO:0000256" key="1">
    <source>
        <dbReference type="ARBA" id="ARBA00023015"/>
    </source>
</evidence>
<keyword evidence="8" id="KW-1185">Reference proteome</keyword>
<keyword evidence="1" id="KW-0805">Transcription regulation</keyword>
<sequence length="204" mass="23056">MNAIAPSLSRRERKKRELRDKIKAETQELIAAKGTEEVTIDAICEAVDISRKTFYNYYGTKDELLFDICVARLVELIEGSIDEAMAAHQGLAARLGHVLNSMRDHLRDSSEVEMEFARYSITSIGHSLSSGGTLLSLMNDYFLRLFREHQPEIRPGLCADFCAEMTVGMVNSVILNAIHQADYDSSTRYNELRDFLLQSMVRGD</sequence>
<dbReference type="Proteomes" id="UP000664303">
    <property type="component" value="Unassembled WGS sequence"/>
</dbReference>
<dbReference type="InterPro" id="IPR001647">
    <property type="entry name" value="HTH_TetR"/>
</dbReference>
<name>A0A939IH94_9GAMM</name>
<evidence type="ECO:0000256" key="4">
    <source>
        <dbReference type="PROSITE-ProRule" id="PRU00335"/>
    </source>
</evidence>
<feature type="domain" description="HTH tetR-type" evidence="6">
    <location>
        <begin position="16"/>
        <end position="76"/>
    </location>
</feature>
<dbReference type="Pfam" id="PF00440">
    <property type="entry name" value="TetR_N"/>
    <property type="match status" value="1"/>
</dbReference>
<dbReference type="AlphaFoldDB" id="A0A939IH94"/>
<reference evidence="7" key="1">
    <citation type="submission" date="2021-02" db="EMBL/GenBank/DDBJ databases">
        <title>PHA producing bacteria isolated from coastal sediment in Guangdong, Shenzhen.</title>
        <authorList>
            <person name="Zheng W."/>
            <person name="Yu S."/>
            <person name="Huang Y."/>
        </authorList>
    </citation>
    <scope>NUCLEOTIDE SEQUENCE</scope>
    <source>
        <strain evidence="7">TN14-10</strain>
    </source>
</reference>
<proteinExistence type="predicted"/>
<evidence type="ECO:0000313" key="7">
    <source>
        <dbReference type="EMBL" id="MBN7795104.1"/>
    </source>
</evidence>
<evidence type="ECO:0000256" key="3">
    <source>
        <dbReference type="ARBA" id="ARBA00023163"/>
    </source>
</evidence>
<dbReference type="EMBL" id="JAFKCZ010000001">
    <property type="protein sequence ID" value="MBN7795104.1"/>
    <property type="molecule type" value="Genomic_DNA"/>
</dbReference>
<evidence type="ECO:0000259" key="6">
    <source>
        <dbReference type="PROSITE" id="PS50977"/>
    </source>
</evidence>